<dbReference type="KEGG" id="msea:METESE_16240"/>
<dbReference type="Gene3D" id="3.90.870.10">
    <property type="entry name" value="DHBP synthase"/>
    <property type="match status" value="1"/>
</dbReference>
<dbReference type="RefSeq" id="WP_243335588.1">
    <property type="nucleotide sequence ID" value="NZ_AP027081.1"/>
</dbReference>
<dbReference type="PROSITE" id="PS51163">
    <property type="entry name" value="YRDC"/>
    <property type="match status" value="1"/>
</dbReference>
<protein>
    <submittedName>
        <fullName evidence="2">Threonylcarbamoyl-AMP synthase</fullName>
    </submittedName>
</protein>
<dbReference type="Proteomes" id="UP001228113">
    <property type="component" value="Chromosome"/>
</dbReference>
<gene>
    <name evidence="2" type="primary">yrdC_2</name>
    <name evidence="2" type="ORF">METESE_16240</name>
</gene>
<dbReference type="PANTHER" id="PTHR42828">
    <property type="entry name" value="DHBP SYNTHASE RIBB-LIKE ALPHA/BETA DOMAIN-CONTAINING PROTEIN"/>
    <property type="match status" value="1"/>
</dbReference>
<sequence>MILSLHPVNPQQRHLEQVAEILSRDGVIAYPTDTLYGLGCLVSRKKAVDRIHAMKGRDPKKPMSILCSDMEMLCRYTRHLETPTFRILKQMFPGPYTAVLPCSREVPRYLQNKHTVGLRIPDHTFCRAITRLVGEPIITTSCNLAGQEPLQTSWEIQEELGHLLDLVVDCGDPAGLASTVVDLSGEEPALLRQGAGAWPL</sequence>
<dbReference type="InterPro" id="IPR006070">
    <property type="entry name" value="Sua5-like_dom"/>
</dbReference>
<dbReference type="NCBIfam" id="TIGR00057">
    <property type="entry name" value="L-threonylcarbamoyladenylate synthase"/>
    <property type="match status" value="1"/>
</dbReference>
<dbReference type="Pfam" id="PF01300">
    <property type="entry name" value="Sua5_yciO_yrdC"/>
    <property type="match status" value="1"/>
</dbReference>
<dbReference type="EMBL" id="AP027081">
    <property type="protein sequence ID" value="BDU76666.1"/>
    <property type="molecule type" value="Genomic_DNA"/>
</dbReference>
<reference evidence="2" key="1">
    <citation type="journal article" date="2023" name="Int. J. Syst. Evol. Microbiol.">
        <title>Mesoterricola silvestris gen. nov., sp. nov., Mesoterricola sediminis sp. nov., Geothrix oryzae sp. nov., Geothrix edaphica sp. nov., Geothrix rubra sp. nov., and Geothrix limicola sp. nov., six novel members of Acidobacteriota isolated from soils.</title>
        <authorList>
            <person name="Itoh H."/>
            <person name="Sugisawa Y."/>
            <person name="Mise K."/>
            <person name="Xu Z."/>
            <person name="Kuniyasu M."/>
            <person name="Ushijima N."/>
            <person name="Kawano K."/>
            <person name="Kobayashi E."/>
            <person name="Shiratori Y."/>
            <person name="Masuda Y."/>
            <person name="Senoo K."/>
        </authorList>
    </citation>
    <scope>NUCLEOTIDE SEQUENCE</scope>
    <source>
        <strain evidence="2">W786</strain>
    </source>
</reference>
<evidence type="ECO:0000313" key="3">
    <source>
        <dbReference type="Proteomes" id="UP001228113"/>
    </source>
</evidence>
<dbReference type="GO" id="GO:0003725">
    <property type="term" value="F:double-stranded RNA binding"/>
    <property type="evidence" value="ECO:0007669"/>
    <property type="project" value="InterPro"/>
</dbReference>
<accession>A0AA48H393</accession>
<keyword evidence="3" id="KW-1185">Reference proteome</keyword>
<dbReference type="InterPro" id="IPR017945">
    <property type="entry name" value="DHBP_synth_RibB-like_a/b_dom"/>
</dbReference>
<feature type="domain" description="YrdC-like" evidence="1">
    <location>
        <begin position="12"/>
        <end position="196"/>
    </location>
</feature>
<organism evidence="2 3">
    <name type="scientific">Mesoterricola sediminis</name>
    <dbReference type="NCBI Taxonomy" id="2927980"/>
    <lineage>
        <taxon>Bacteria</taxon>
        <taxon>Pseudomonadati</taxon>
        <taxon>Acidobacteriota</taxon>
        <taxon>Holophagae</taxon>
        <taxon>Holophagales</taxon>
        <taxon>Holophagaceae</taxon>
        <taxon>Mesoterricola</taxon>
    </lineage>
</organism>
<dbReference type="AlphaFoldDB" id="A0AA48H393"/>
<name>A0AA48H393_9BACT</name>
<dbReference type="InterPro" id="IPR052532">
    <property type="entry name" value="SUA5_domain"/>
</dbReference>
<dbReference type="PANTHER" id="PTHR42828:SF3">
    <property type="entry name" value="THREONYLCARBAMOYL-AMP SYNTHASE"/>
    <property type="match status" value="1"/>
</dbReference>
<evidence type="ECO:0000259" key="1">
    <source>
        <dbReference type="PROSITE" id="PS51163"/>
    </source>
</evidence>
<dbReference type="SUPFAM" id="SSF55821">
    <property type="entry name" value="YrdC/RibB"/>
    <property type="match status" value="1"/>
</dbReference>
<proteinExistence type="predicted"/>
<evidence type="ECO:0000313" key="2">
    <source>
        <dbReference type="EMBL" id="BDU76666.1"/>
    </source>
</evidence>